<sequence length="205" mass="22234">MRYVALDFETGNASPLSACALGVAVFEDRSLIREQVSLIKPPACVGKFHWGNVRVNHIKERMVADAPAFDMVWNTVAQEAEGSVLVCHNAMFDTAVLCACLSHYQLPAPECRYICTVKVARRVWPALKNHKLDTVSAALGIELNHHEACSDARAAGWILQAALQETGSTDADALAAKIGMRLGRISSMGTTPCSIAKDIRIENTV</sequence>
<dbReference type="InterPro" id="IPR036397">
    <property type="entry name" value="RNaseH_sf"/>
</dbReference>
<protein>
    <submittedName>
        <fullName evidence="3">3'-5' exonuclease</fullName>
    </submittedName>
</protein>
<comment type="caution">
    <text evidence="3">The sequence shown here is derived from an EMBL/GenBank/DDBJ whole genome shotgun (WGS) entry which is preliminary data.</text>
</comment>
<dbReference type="GO" id="GO:0008408">
    <property type="term" value="F:3'-5' exonuclease activity"/>
    <property type="evidence" value="ECO:0007669"/>
    <property type="project" value="TreeGrafter"/>
</dbReference>
<evidence type="ECO:0000313" key="3">
    <source>
        <dbReference type="EMBL" id="MBC5724887.1"/>
    </source>
</evidence>
<dbReference type="Gene3D" id="3.30.420.10">
    <property type="entry name" value="Ribonuclease H-like superfamily/Ribonuclease H"/>
    <property type="match status" value="1"/>
</dbReference>
<dbReference type="SMART" id="SM00479">
    <property type="entry name" value="EXOIII"/>
    <property type="match status" value="1"/>
</dbReference>
<name>A0A923RVC6_9FIRM</name>
<evidence type="ECO:0000259" key="2">
    <source>
        <dbReference type="SMART" id="SM00479"/>
    </source>
</evidence>
<keyword evidence="1 3" id="KW-0378">Hydrolase</keyword>
<dbReference type="AlphaFoldDB" id="A0A923RVC6"/>
<dbReference type="FunFam" id="3.30.420.10:FF:000045">
    <property type="entry name" value="3'-5' exonuclease DinG"/>
    <property type="match status" value="1"/>
</dbReference>
<keyword evidence="1 3" id="KW-0540">Nuclease</keyword>
<evidence type="ECO:0000256" key="1">
    <source>
        <dbReference type="ARBA" id="ARBA00022839"/>
    </source>
</evidence>
<dbReference type="InterPro" id="IPR012337">
    <property type="entry name" value="RNaseH-like_sf"/>
</dbReference>
<dbReference type="EMBL" id="JACOPL010000004">
    <property type="protein sequence ID" value="MBC5724887.1"/>
    <property type="molecule type" value="Genomic_DNA"/>
</dbReference>
<dbReference type="CDD" id="cd06130">
    <property type="entry name" value="DNA_pol_III_epsilon_like"/>
    <property type="match status" value="1"/>
</dbReference>
<organism evidence="3 4">
    <name type="scientific">Agathobaculum faecis</name>
    <dbReference type="NCBI Taxonomy" id="2763013"/>
    <lineage>
        <taxon>Bacteria</taxon>
        <taxon>Bacillati</taxon>
        <taxon>Bacillota</taxon>
        <taxon>Clostridia</taxon>
        <taxon>Eubacteriales</taxon>
        <taxon>Butyricicoccaceae</taxon>
        <taxon>Agathobaculum</taxon>
    </lineage>
</organism>
<dbReference type="Proteomes" id="UP000606499">
    <property type="component" value="Unassembled WGS sequence"/>
</dbReference>
<dbReference type="InterPro" id="IPR013520">
    <property type="entry name" value="Ribonucl_H"/>
</dbReference>
<reference evidence="3" key="1">
    <citation type="submission" date="2020-08" db="EMBL/GenBank/DDBJ databases">
        <title>Genome public.</title>
        <authorList>
            <person name="Liu C."/>
            <person name="Sun Q."/>
        </authorList>
    </citation>
    <scope>NUCLEOTIDE SEQUENCE</scope>
    <source>
        <strain evidence="3">NSJ-28</strain>
    </source>
</reference>
<keyword evidence="1 3" id="KW-0269">Exonuclease</keyword>
<dbReference type="GO" id="GO:0005829">
    <property type="term" value="C:cytosol"/>
    <property type="evidence" value="ECO:0007669"/>
    <property type="project" value="TreeGrafter"/>
</dbReference>
<dbReference type="GO" id="GO:0003676">
    <property type="term" value="F:nucleic acid binding"/>
    <property type="evidence" value="ECO:0007669"/>
    <property type="project" value="InterPro"/>
</dbReference>
<dbReference type="Pfam" id="PF00929">
    <property type="entry name" value="RNase_T"/>
    <property type="match status" value="1"/>
</dbReference>
<feature type="domain" description="Exonuclease" evidence="2">
    <location>
        <begin position="2"/>
        <end position="168"/>
    </location>
</feature>
<dbReference type="PANTHER" id="PTHR30231">
    <property type="entry name" value="DNA POLYMERASE III SUBUNIT EPSILON"/>
    <property type="match status" value="1"/>
</dbReference>
<dbReference type="RefSeq" id="WP_054326219.1">
    <property type="nucleotide sequence ID" value="NZ_JACOPL010000004.1"/>
</dbReference>
<gene>
    <name evidence="3" type="ORF">H8S45_05370</name>
</gene>
<keyword evidence="4" id="KW-1185">Reference proteome</keyword>
<accession>A0A923RVC6</accession>
<evidence type="ECO:0000313" key="4">
    <source>
        <dbReference type="Proteomes" id="UP000606499"/>
    </source>
</evidence>
<dbReference type="SUPFAM" id="SSF53098">
    <property type="entry name" value="Ribonuclease H-like"/>
    <property type="match status" value="1"/>
</dbReference>
<proteinExistence type="predicted"/>
<dbReference type="PANTHER" id="PTHR30231:SF42">
    <property type="entry name" value="EXONUCLEASE"/>
    <property type="match status" value="1"/>
</dbReference>